<dbReference type="Proteomes" id="UP000275267">
    <property type="component" value="Unassembled WGS sequence"/>
</dbReference>
<proteinExistence type="inferred from homology"/>
<keyword evidence="7" id="KW-0687">Ribonucleoprotein</keyword>
<dbReference type="SUPFAM" id="SSF55174">
    <property type="entry name" value="Alpha-L RNA-binding motif"/>
    <property type="match status" value="1"/>
</dbReference>
<keyword evidence="4" id="KW-0699">rRNA-binding</keyword>
<dbReference type="OrthoDB" id="10248812at2759"/>
<dbReference type="Gene3D" id="3.10.290.10">
    <property type="entry name" value="RNA-binding S4 domain"/>
    <property type="match status" value="1"/>
</dbReference>
<dbReference type="PANTHER" id="PTHR11831">
    <property type="entry name" value="30S 40S RIBOSOMAL PROTEIN"/>
    <property type="match status" value="1"/>
</dbReference>
<evidence type="ECO:0000256" key="10">
    <source>
        <dbReference type="PROSITE-ProRule" id="PRU00182"/>
    </source>
</evidence>
<dbReference type="GO" id="GO:0032040">
    <property type="term" value="C:small-subunit processome"/>
    <property type="evidence" value="ECO:0007669"/>
    <property type="project" value="TreeGrafter"/>
</dbReference>
<evidence type="ECO:0000256" key="7">
    <source>
        <dbReference type="ARBA" id="ARBA00023274"/>
    </source>
</evidence>
<dbReference type="GO" id="GO:0034457">
    <property type="term" value="C:Mpp10 complex"/>
    <property type="evidence" value="ECO:0007669"/>
    <property type="project" value="TreeGrafter"/>
</dbReference>
<dbReference type="PROSITE" id="PS50889">
    <property type="entry name" value="S4"/>
    <property type="match status" value="1"/>
</dbReference>
<keyword evidence="3" id="KW-0690">Ribosome biogenesis</keyword>
<keyword evidence="13" id="KW-1185">Reference proteome</keyword>
<keyword evidence="6" id="KW-0539">Nucleus</keyword>
<dbReference type="STRING" id="4540.A0A3L6Q4K1"/>
<dbReference type="GO" id="GO:0042274">
    <property type="term" value="P:ribosomal small subunit biogenesis"/>
    <property type="evidence" value="ECO:0007669"/>
    <property type="project" value="TreeGrafter"/>
</dbReference>
<reference evidence="13" key="1">
    <citation type="journal article" date="2019" name="Nat. Commun.">
        <title>The genome of broomcorn millet.</title>
        <authorList>
            <person name="Zou C."/>
            <person name="Miki D."/>
            <person name="Li D."/>
            <person name="Tang Q."/>
            <person name="Xiao L."/>
            <person name="Rajput S."/>
            <person name="Deng P."/>
            <person name="Jia W."/>
            <person name="Huang R."/>
            <person name="Zhang M."/>
            <person name="Sun Y."/>
            <person name="Hu J."/>
            <person name="Fu X."/>
            <person name="Schnable P.S."/>
            <person name="Li F."/>
            <person name="Zhang H."/>
            <person name="Feng B."/>
            <person name="Zhu X."/>
            <person name="Liu R."/>
            <person name="Schnable J.C."/>
            <person name="Zhu J.-K."/>
            <person name="Zhang H."/>
        </authorList>
    </citation>
    <scope>NUCLEOTIDE SEQUENCE [LARGE SCALE GENOMIC DNA]</scope>
</reference>
<dbReference type="InterPro" id="IPR001912">
    <property type="entry name" value="Ribosomal_uS4_N"/>
</dbReference>
<evidence type="ECO:0000256" key="5">
    <source>
        <dbReference type="ARBA" id="ARBA00022884"/>
    </source>
</evidence>
<dbReference type="InterPro" id="IPR022801">
    <property type="entry name" value="Ribosomal_uS4"/>
</dbReference>
<dbReference type="GO" id="GO:0005840">
    <property type="term" value="C:ribosome"/>
    <property type="evidence" value="ECO:0007669"/>
    <property type="project" value="UniProtKB-KW"/>
</dbReference>
<evidence type="ECO:0000256" key="3">
    <source>
        <dbReference type="ARBA" id="ARBA00022517"/>
    </source>
</evidence>
<organism evidence="12 13">
    <name type="scientific">Panicum miliaceum</name>
    <name type="common">Proso millet</name>
    <name type="synonym">Broomcorn millet</name>
    <dbReference type="NCBI Taxonomy" id="4540"/>
    <lineage>
        <taxon>Eukaryota</taxon>
        <taxon>Viridiplantae</taxon>
        <taxon>Streptophyta</taxon>
        <taxon>Embryophyta</taxon>
        <taxon>Tracheophyta</taxon>
        <taxon>Spermatophyta</taxon>
        <taxon>Magnoliopsida</taxon>
        <taxon>Liliopsida</taxon>
        <taxon>Poales</taxon>
        <taxon>Poaceae</taxon>
        <taxon>PACMAD clade</taxon>
        <taxon>Panicoideae</taxon>
        <taxon>Panicodae</taxon>
        <taxon>Paniceae</taxon>
        <taxon>Panicinae</taxon>
        <taxon>Panicum</taxon>
        <taxon>Panicum sect. Panicum</taxon>
    </lineage>
</organism>
<keyword evidence="5 10" id="KW-0694">RNA-binding</keyword>
<comment type="similarity">
    <text evidence="2">Belongs to the universal ribosomal protein uS4 family.</text>
</comment>
<comment type="subcellular location">
    <subcellularLocation>
        <location evidence="1">Nucleus</location>
        <location evidence="1">Nucleolus</location>
    </subcellularLocation>
</comment>
<dbReference type="GO" id="GO:0006364">
    <property type="term" value="P:rRNA processing"/>
    <property type="evidence" value="ECO:0007669"/>
    <property type="project" value="TreeGrafter"/>
</dbReference>
<evidence type="ECO:0000313" key="12">
    <source>
        <dbReference type="EMBL" id="RLM73599.1"/>
    </source>
</evidence>
<feature type="domain" description="Small ribosomal subunit protein uS4 N-terminal" evidence="11">
    <location>
        <begin position="3"/>
        <end position="95"/>
    </location>
</feature>
<dbReference type="PANTHER" id="PTHR11831:SF1">
    <property type="entry name" value="U3 SMALL NUCLEOLAR RIBONUCLEOPROTEIN PROTEIN IMP3"/>
    <property type="match status" value="1"/>
</dbReference>
<name>A0A3L6Q4K1_PANMI</name>
<sequence length="162" mass="18808">MRKLAFHEQKLLRRTSFLVYKPEKGHREGRVTHATTSSRGTTTRSSTRSLYNGICLMVQKQVNIIRQMDPRGPFRIEMADMLLDKLRRLATVMTKINMAEHLKEAVTYIEQGHVRVGLEVVTDPAFLVTRNMEDFITWVDSSKIKKKVMEYNDALDDYDVMA</sequence>
<dbReference type="GO" id="GO:0019843">
    <property type="term" value="F:rRNA binding"/>
    <property type="evidence" value="ECO:0007669"/>
    <property type="project" value="InterPro"/>
</dbReference>
<dbReference type="InterPro" id="IPR036986">
    <property type="entry name" value="S4_RNA-bd_sf"/>
</dbReference>
<evidence type="ECO:0000256" key="8">
    <source>
        <dbReference type="ARBA" id="ARBA00069727"/>
    </source>
</evidence>
<dbReference type="FunFam" id="3.10.290.10:FF:000006">
    <property type="entry name" value="U3 small nucleolar ribonucleoprotein IMP3"/>
    <property type="match status" value="1"/>
</dbReference>
<comment type="caution">
    <text evidence="12">The sequence shown here is derived from an EMBL/GenBank/DDBJ whole genome shotgun (WGS) entry which is preliminary data.</text>
</comment>
<evidence type="ECO:0000256" key="1">
    <source>
        <dbReference type="ARBA" id="ARBA00004604"/>
    </source>
</evidence>
<evidence type="ECO:0000256" key="2">
    <source>
        <dbReference type="ARBA" id="ARBA00007465"/>
    </source>
</evidence>
<dbReference type="GO" id="GO:0030515">
    <property type="term" value="F:snoRNA binding"/>
    <property type="evidence" value="ECO:0007669"/>
    <property type="project" value="TreeGrafter"/>
</dbReference>
<evidence type="ECO:0000256" key="6">
    <source>
        <dbReference type="ARBA" id="ARBA00023242"/>
    </source>
</evidence>
<dbReference type="Pfam" id="PF00163">
    <property type="entry name" value="Ribosomal_S4"/>
    <property type="match status" value="1"/>
</dbReference>
<dbReference type="AlphaFoldDB" id="A0A3L6Q4K1"/>
<accession>A0A3L6Q4K1</accession>
<evidence type="ECO:0000259" key="11">
    <source>
        <dbReference type="Pfam" id="PF00163"/>
    </source>
</evidence>
<evidence type="ECO:0000313" key="13">
    <source>
        <dbReference type="Proteomes" id="UP000275267"/>
    </source>
</evidence>
<evidence type="ECO:0000256" key="4">
    <source>
        <dbReference type="ARBA" id="ARBA00022730"/>
    </source>
</evidence>
<dbReference type="CDD" id="cd00165">
    <property type="entry name" value="S4"/>
    <property type="match status" value="1"/>
</dbReference>
<gene>
    <name evidence="12" type="ORF">C2845_PM15G24310</name>
</gene>
<dbReference type="EMBL" id="PQIB02000013">
    <property type="protein sequence ID" value="RLM73599.1"/>
    <property type="molecule type" value="Genomic_DNA"/>
</dbReference>
<evidence type="ECO:0000256" key="9">
    <source>
        <dbReference type="ARBA" id="ARBA00072223"/>
    </source>
</evidence>
<protein>
    <recommendedName>
        <fullName evidence="8">U3 small nucleolar ribonucleoprotein protein IMP3</fullName>
    </recommendedName>
    <alternativeName>
        <fullName evidence="9">U3 small nucleolar ribonucleoprotein protein imp3</fullName>
    </alternativeName>
</protein>